<dbReference type="PROSITE" id="PS51257">
    <property type="entry name" value="PROKAR_LIPOPROTEIN"/>
    <property type="match status" value="1"/>
</dbReference>
<dbReference type="Proteomes" id="UP000195139">
    <property type="component" value="Unassembled WGS sequence"/>
</dbReference>
<evidence type="ECO:0000313" key="3">
    <source>
        <dbReference type="EMBL" id="OTO07845.1"/>
    </source>
</evidence>
<dbReference type="OrthoDB" id="2183039at2"/>
<accession>A0A242CC61</accession>
<dbReference type="EMBL" id="NGLE02000001">
    <property type="protein sequence ID" value="MEI5993774.1"/>
    <property type="molecule type" value="Genomic_DNA"/>
</dbReference>
<organism evidence="3">
    <name type="scientific">Candidatus Enterococcus mansonii</name>
    <dbReference type="NCBI Taxonomy" id="1834181"/>
    <lineage>
        <taxon>Bacteria</taxon>
        <taxon>Bacillati</taxon>
        <taxon>Bacillota</taxon>
        <taxon>Bacilli</taxon>
        <taxon>Lactobacillales</taxon>
        <taxon>Enterococcaceae</taxon>
        <taxon>Enterococcus</taxon>
    </lineage>
</organism>
<feature type="chain" id="PRO_5039449716" description="DUF5105 domain-containing protein" evidence="1">
    <location>
        <begin position="29"/>
        <end position="247"/>
    </location>
</feature>
<dbReference type="RefSeq" id="WP_086330998.1">
    <property type="nucleotide sequence ID" value="NZ_NGLE02000001.1"/>
</dbReference>
<name>A0A242CC61_9ENTE</name>
<reference evidence="3" key="1">
    <citation type="submission" date="2017-05" db="EMBL/GenBank/DDBJ databases">
        <title>The Genome Sequence of Enterococcus sp. 4G2_DIV0659.</title>
        <authorList>
            <consortium name="The Broad Institute Genomics Platform"/>
            <consortium name="The Broad Institute Genomic Center for Infectious Diseases"/>
            <person name="Earl A."/>
            <person name="Manson A."/>
            <person name="Schwartman J."/>
            <person name="Gilmore M."/>
            <person name="Abouelleil A."/>
            <person name="Cao P."/>
            <person name="Chapman S."/>
            <person name="Cusick C."/>
            <person name="Shea T."/>
            <person name="Young S."/>
            <person name="Neafsey D."/>
            <person name="Nusbaum C."/>
            <person name="Birren B."/>
        </authorList>
    </citation>
    <scope>NUCLEOTIDE SEQUENCE [LARGE SCALE GENOMIC DNA]</scope>
    <source>
        <strain evidence="3">4G2_DIV0659</strain>
    </source>
</reference>
<proteinExistence type="predicted"/>
<gene>
    <name evidence="2" type="ORF">A5880_001321</name>
    <name evidence="3" type="ORF">A5880_002115</name>
</gene>
<dbReference type="AlphaFoldDB" id="A0A242CC61"/>
<keyword evidence="4" id="KW-1185">Reference proteome</keyword>
<reference evidence="2 4" key="2">
    <citation type="submission" date="2018-07" db="EMBL/GenBank/DDBJ databases">
        <title>The Genome Sequence of Enterococcus sp. DIV0659b.</title>
        <authorList>
            <consortium name="The Broad Institute Genomics Platform"/>
            <consortium name="The Broad Institute Genomic Center for Infectious Diseases"/>
            <person name="Earl A."/>
            <person name="Manson A."/>
            <person name="Schwartman J."/>
            <person name="Gilmore M."/>
            <person name="Abouelleil A."/>
            <person name="Cao P."/>
            <person name="Chapman S."/>
            <person name="Cusick C."/>
            <person name="Shea T."/>
            <person name="Young S."/>
            <person name="Neafsey D."/>
            <person name="Nusbaum C."/>
            <person name="Birren B."/>
        </authorList>
    </citation>
    <scope>NUCLEOTIDE SEQUENCE [LARGE SCALE GENOMIC DNA]</scope>
    <source>
        <strain evidence="2 4">4G2_DIV0659</strain>
    </source>
</reference>
<sequence>MKLKIFIAITMFCSLLAVTSCSNSNPHAQLPKKDQQIVWSGARERSFGDSDYVDLSSKDEAMKVMKDKYKLSIPDYYEKAIKTIDSSLSSETVKADKLQYLIYAKNEDLELRTIYPFYEGENLKFVAIVSLKYKFLRETKKARLRIQAVDIKNASSDQEFPKDKVILLAKELGSIMRIDNSLIKSGIKGYEKQIKEANRQFSNESVPVVSNRTGLDKDKELGKSISALYDGFGKLTDVYAEISDDTK</sequence>
<keyword evidence="1" id="KW-0732">Signal</keyword>
<protein>
    <recommendedName>
        <fullName evidence="5">DUF5105 domain-containing protein</fullName>
    </recommendedName>
</protein>
<evidence type="ECO:0000313" key="2">
    <source>
        <dbReference type="EMBL" id="MEI5993774.1"/>
    </source>
</evidence>
<comment type="caution">
    <text evidence="3">The sequence shown here is derived from an EMBL/GenBank/DDBJ whole genome shotgun (WGS) entry which is preliminary data.</text>
</comment>
<evidence type="ECO:0000256" key="1">
    <source>
        <dbReference type="SAM" id="SignalP"/>
    </source>
</evidence>
<feature type="signal peptide" evidence="1">
    <location>
        <begin position="1"/>
        <end position="28"/>
    </location>
</feature>
<dbReference type="STRING" id="1834181.A5880_002115"/>
<dbReference type="EMBL" id="NGLE01000003">
    <property type="protein sequence ID" value="OTO07845.1"/>
    <property type="molecule type" value="Genomic_DNA"/>
</dbReference>
<evidence type="ECO:0000313" key="4">
    <source>
        <dbReference type="Proteomes" id="UP000195139"/>
    </source>
</evidence>
<evidence type="ECO:0008006" key="5">
    <source>
        <dbReference type="Google" id="ProtNLM"/>
    </source>
</evidence>